<gene>
    <name evidence="9" type="primary">thiE</name>
    <name evidence="14" type="ORF">COT42_01145</name>
</gene>
<keyword evidence="5 9" id="KW-0784">Thiamine biosynthesis</keyword>
<dbReference type="NCBIfam" id="TIGR00693">
    <property type="entry name" value="thiE"/>
    <property type="match status" value="1"/>
</dbReference>
<comment type="catalytic activity">
    <reaction evidence="8 9 10">
        <text>2-[(2R,5Z)-2-carboxy-4-methylthiazol-5(2H)-ylidene]ethyl phosphate + 4-amino-2-methyl-5-(diphosphooxymethyl)pyrimidine + 2 H(+) = thiamine phosphate + CO2 + diphosphate</text>
        <dbReference type="Rhea" id="RHEA:47844"/>
        <dbReference type="ChEBI" id="CHEBI:15378"/>
        <dbReference type="ChEBI" id="CHEBI:16526"/>
        <dbReference type="ChEBI" id="CHEBI:33019"/>
        <dbReference type="ChEBI" id="CHEBI:37575"/>
        <dbReference type="ChEBI" id="CHEBI:57841"/>
        <dbReference type="ChEBI" id="CHEBI:62899"/>
        <dbReference type="EC" id="2.5.1.3"/>
    </reaction>
</comment>
<evidence type="ECO:0000256" key="3">
    <source>
        <dbReference type="ARBA" id="ARBA00022723"/>
    </source>
</evidence>
<dbReference type="NCBIfam" id="NF002727">
    <property type="entry name" value="PRK02615.1"/>
    <property type="match status" value="1"/>
</dbReference>
<dbReference type="PANTHER" id="PTHR20857">
    <property type="entry name" value="THIAMINE-PHOSPHATE PYROPHOSPHORYLASE"/>
    <property type="match status" value="1"/>
</dbReference>
<evidence type="ECO:0000313" key="15">
    <source>
        <dbReference type="Proteomes" id="UP000231343"/>
    </source>
</evidence>
<accession>A0A2H0Y1F4</accession>
<keyword evidence="2 9" id="KW-0808">Transferase</keyword>
<comment type="pathway">
    <text evidence="1 9 11">Cofactor biosynthesis; thiamine diphosphate biosynthesis; thiamine phosphate from 4-amino-2-methyl-5-diphosphomethylpyrimidine and 4-methyl-5-(2-phosphoethyl)-thiazole: step 1/1.</text>
</comment>
<evidence type="ECO:0000256" key="4">
    <source>
        <dbReference type="ARBA" id="ARBA00022842"/>
    </source>
</evidence>
<feature type="binding site" evidence="9">
    <location>
        <position position="229"/>
    </location>
    <ligand>
        <name>Mg(2+)</name>
        <dbReference type="ChEBI" id="CHEBI:18420"/>
    </ligand>
</feature>
<evidence type="ECO:0000256" key="9">
    <source>
        <dbReference type="HAMAP-Rule" id="MF_00097"/>
    </source>
</evidence>
<dbReference type="Gene3D" id="3.20.20.70">
    <property type="entry name" value="Aldolase class I"/>
    <property type="match status" value="1"/>
</dbReference>
<keyword evidence="3 9" id="KW-0479">Metal-binding</keyword>
<dbReference type="InterPro" id="IPR041397">
    <property type="entry name" value="ThiD2"/>
</dbReference>
<dbReference type="InterPro" id="IPR022998">
    <property type="entry name" value="ThiamineP_synth_TenI"/>
</dbReference>
<dbReference type="UniPathway" id="UPA00060">
    <property type="reaction ID" value="UER00141"/>
</dbReference>
<evidence type="ECO:0000256" key="6">
    <source>
        <dbReference type="ARBA" id="ARBA00047334"/>
    </source>
</evidence>
<comment type="cofactor">
    <cofactor evidence="9">
        <name>Mg(2+)</name>
        <dbReference type="ChEBI" id="CHEBI:18420"/>
    </cofactor>
    <text evidence="9">Binds 1 Mg(2+) ion per subunit.</text>
</comment>
<dbReference type="InterPro" id="IPR036206">
    <property type="entry name" value="ThiamineP_synth_sf"/>
</dbReference>
<dbReference type="Pfam" id="PF17792">
    <property type="entry name" value="ThiD2"/>
    <property type="match status" value="1"/>
</dbReference>
<dbReference type="GO" id="GO:0005737">
    <property type="term" value="C:cytoplasm"/>
    <property type="evidence" value="ECO:0007669"/>
    <property type="project" value="TreeGrafter"/>
</dbReference>
<comment type="catalytic activity">
    <reaction evidence="7 9 10">
        <text>2-(2-carboxy-4-methylthiazol-5-yl)ethyl phosphate + 4-amino-2-methyl-5-(diphosphooxymethyl)pyrimidine + 2 H(+) = thiamine phosphate + CO2 + diphosphate</text>
        <dbReference type="Rhea" id="RHEA:47848"/>
        <dbReference type="ChEBI" id="CHEBI:15378"/>
        <dbReference type="ChEBI" id="CHEBI:16526"/>
        <dbReference type="ChEBI" id="CHEBI:33019"/>
        <dbReference type="ChEBI" id="CHEBI:37575"/>
        <dbReference type="ChEBI" id="CHEBI:57841"/>
        <dbReference type="ChEBI" id="CHEBI:62890"/>
        <dbReference type="EC" id="2.5.1.3"/>
    </reaction>
</comment>
<comment type="similarity">
    <text evidence="9 10">Belongs to the thiamine-phosphate synthase family.</text>
</comment>
<feature type="binding site" evidence="9">
    <location>
        <position position="280"/>
    </location>
    <ligand>
        <name>4-amino-2-methyl-5-(diphosphooxymethyl)pyrimidine</name>
        <dbReference type="ChEBI" id="CHEBI:57841"/>
    </ligand>
</feature>
<evidence type="ECO:0000259" key="12">
    <source>
        <dbReference type="Pfam" id="PF02581"/>
    </source>
</evidence>
<feature type="domain" description="ThiD2" evidence="13">
    <location>
        <begin position="16"/>
        <end position="135"/>
    </location>
</feature>
<dbReference type="SUPFAM" id="SSF51391">
    <property type="entry name" value="Thiamin phosphate synthase"/>
    <property type="match status" value="1"/>
</dbReference>
<dbReference type="GO" id="GO:0009229">
    <property type="term" value="P:thiamine diphosphate biosynthetic process"/>
    <property type="evidence" value="ECO:0007669"/>
    <property type="project" value="UniProtKB-UniRule"/>
</dbReference>
<dbReference type="InterPro" id="IPR016229">
    <property type="entry name" value="TMP_synthase_cyanobac_bac"/>
</dbReference>
<comment type="catalytic activity">
    <reaction evidence="6 9 10">
        <text>4-methyl-5-(2-phosphooxyethyl)-thiazole + 4-amino-2-methyl-5-(diphosphooxymethyl)pyrimidine + H(+) = thiamine phosphate + diphosphate</text>
        <dbReference type="Rhea" id="RHEA:22328"/>
        <dbReference type="ChEBI" id="CHEBI:15378"/>
        <dbReference type="ChEBI" id="CHEBI:33019"/>
        <dbReference type="ChEBI" id="CHEBI:37575"/>
        <dbReference type="ChEBI" id="CHEBI:57841"/>
        <dbReference type="ChEBI" id="CHEBI:58296"/>
        <dbReference type="EC" id="2.5.1.3"/>
    </reaction>
</comment>
<evidence type="ECO:0000256" key="11">
    <source>
        <dbReference type="RuleBase" id="RU004253"/>
    </source>
</evidence>
<evidence type="ECO:0000256" key="8">
    <source>
        <dbReference type="ARBA" id="ARBA00047883"/>
    </source>
</evidence>
<dbReference type="EMBL" id="PEYM01000018">
    <property type="protein sequence ID" value="PIS31402.1"/>
    <property type="molecule type" value="Genomic_DNA"/>
</dbReference>
<feature type="domain" description="Thiamine phosphate synthase/TenI" evidence="12">
    <location>
        <begin position="151"/>
        <end position="330"/>
    </location>
</feature>
<feature type="binding site" evidence="9">
    <location>
        <begin position="177"/>
        <end position="181"/>
    </location>
    <ligand>
        <name>4-amino-2-methyl-5-(diphosphooxymethyl)pyrimidine</name>
        <dbReference type="ChEBI" id="CHEBI:57841"/>
    </ligand>
</feature>
<dbReference type="Proteomes" id="UP000231343">
    <property type="component" value="Unassembled WGS sequence"/>
</dbReference>
<proteinExistence type="inferred from homology"/>
<feature type="binding site" evidence="9">
    <location>
        <position position="209"/>
    </location>
    <ligand>
        <name>4-amino-2-methyl-5-(diphosphooxymethyl)pyrimidine</name>
        <dbReference type="ChEBI" id="CHEBI:57841"/>
    </ligand>
</feature>
<dbReference type="EC" id="2.5.1.3" evidence="9"/>
<sequence length="345" mass="38183">MSYEGWDVREKKSIKRIIDANINRAVEGVRVIEEISRFVLEDKKTTGELKHIRSVLRLLAKELGVLNNRKISTDVGKDSFSKTEARRETLLDIFAANIKRVQEALRVLEEFSKLTAPKAGQTFKKIRFQIYELEKVLFAKLSKRLKLDFNLYLVTDPQFDHIKGAKAAIAGGVKIIQLRDKGGDKKKYLGLAKKMRALTSSAGVTFIVNDYVDIAKEVGADGVHVGQDDLKKTTVAKIRKVLGDDKIIGVTTRDLEQAKKAEKDGADYVSLGPIFKTPSKPGVEPRGVKKLAQVVKALRIPVVAIGGIDQSNVKQVLGTGCSRFAVIRAVLKHKSPASAIKKLQI</sequence>
<dbReference type="FunFam" id="3.20.20.70:FF:000096">
    <property type="entry name" value="Thiamine-phosphate synthase"/>
    <property type="match status" value="1"/>
</dbReference>
<dbReference type="HAMAP" id="MF_00097">
    <property type="entry name" value="TMP_synthase"/>
    <property type="match status" value="1"/>
</dbReference>
<comment type="caution">
    <text evidence="9">Lacks conserved residue(s) required for the propagation of feature annotation.</text>
</comment>
<dbReference type="GO" id="GO:0009228">
    <property type="term" value="P:thiamine biosynthetic process"/>
    <property type="evidence" value="ECO:0007669"/>
    <property type="project" value="UniProtKB-KW"/>
</dbReference>
<dbReference type="Pfam" id="PF02581">
    <property type="entry name" value="TMP-TENI"/>
    <property type="match status" value="1"/>
</dbReference>
<organism evidence="14 15">
    <name type="scientific">Candidatus Saganbacteria bacterium CG08_land_8_20_14_0_20_45_16</name>
    <dbReference type="NCBI Taxonomy" id="2014293"/>
    <lineage>
        <taxon>Bacteria</taxon>
        <taxon>Bacillati</taxon>
        <taxon>Saganbacteria</taxon>
    </lineage>
</organism>
<dbReference type="AlphaFoldDB" id="A0A2H0Y1F4"/>
<evidence type="ECO:0000259" key="13">
    <source>
        <dbReference type="Pfam" id="PF17792"/>
    </source>
</evidence>
<dbReference type="PIRSF" id="PIRSF000512">
    <property type="entry name" value="TMP_PPase_Cyanobac_prd"/>
    <property type="match status" value="1"/>
</dbReference>
<reference evidence="14 15" key="1">
    <citation type="submission" date="2017-09" db="EMBL/GenBank/DDBJ databases">
        <title>Depth-based differentiation of microbial function through sediment-hosted aquifers and enrichment of novel symbionts in the deep terrestrial subsurface.</title>
        <authorList>
            <person name="Probst A.J."/>
            <person name="Ladd B."/>
            <person name="Jarett J.K."/>
            <person name="Geller-Mcgrath D.E."/>
            <person name="Sieber C.M."/>
            <person name="Emerson J.B."/>
            <person name="Anantharaman K."/>
            <person name="Thomas B.C."/>
            <person name="Malmstrom R."/>
            <person name="Stieglmeier M."/>
            <person name="Klingl A."/>
            <person name="Woyke T."/>
            <person name="Ryan C.M."/>
            <person name="Banfield J.F."/>
        </authorList>
    </citation>
    <scope>NUCLEOTIDE SEQUENCE [LARGE SCALE GENOMIC DNA]</scope>
    <source>
        <strain evidence="14">CG08_land_8_20_14_0_20_45_16</strain>
    </source>
</reference>
<feature type="binding site" evidence="9">
    <location>
        <begin position="277"/>
        <end position="279"/>
    </location>
    <ligand>
        <name>2-[(2R,5Z)-2-carboxy-4-methylthiazol-5(2H)-ylidene]ethyl phosphate</name>
        <dbReference type="ChEBI" id="CHEBI:62899"/>
    </ligand>
</feature>
<dbReference type="InterPro" id="IPR034291">
    <property type="entry name" value="TMP_synthase"/>
</dbReference>
<dbReference type="GO" id="GO:0004789">
    <property type="term" value="F:thiamine-phosphate diphosphorylase activity"/>
    <property type="evidence" value="ECO:0007669"/>
    <property type="project" value="UniProtKB-UniRule"/>
</dbReference>
<evidence type="ECO:0000256" key="7">
    <source>
        <dbReference type="ARBA" id="ARBA00047851"/>
    </source>
</evidence>
<dbReference type="PANTHER" id="PTHR20857:SF23">
    <property type="entry name" value="THIAMINE BIOSYNTHETIC BIFUNCTIONAL ENZYME"/>
    <property type="match status" value="1"/>
</dbReference>
<dbReference type="CDD" id="cd00564">
    <property type="entry name" value="TMP_TenI"/>
    <property type="match status" value="1"/>
</dbReference>
<evidence type="ECO:0000256" key="5">
    <source>
        <dbReference type="ARBA" id="ARBA00022977"/>
    </source>
</evidence>
<dbReference type="InterPro" id="IPR013785">
    <property type="entry name" value="Aldolase_TIM"/>
</dbReference>
<evidence type="ECO:0000313" key="14">
    <source>
        <dbReference type="EMBL" id="PIS31402.1"/>
    </source>
</evidence>
<evidence type="ECO:0000256" key="1">
    <source>
        <dbReference type="ARBA" id="ARBA00005165"/>
    </source>
</evidence>
<name>A0A2H0Y1F4_UNCSA</name>
<comment type="caution">
    <text evidence="14">The sequence shown here is derived from an EMBL/GenBank/DDBJ whole genome shotgun (WGS) entry which is preliminary data.</text>
</comment>
<feature type="binding site" evidence="9">
    <location>
        <position position="307"/>
    </location>
    <ligand>
        <name>2-[(2R,5Z)-2-carboxy-4-methylthiazol-5(2H)-ylidene]ethyl phosphate</name>
        <dbReference type="ChEBI" id="CHEBI:62899"/>
    </ligand>
</feature>
<comment type="function">
    <text evidence="9">Condenses 4-methyl-5-(beta-hydroxyethyl)thiazole monophosphate (THZ-P) and 2-methyl-4-amino-5-hydroxymethyl pyrimidine pyrophosphate (HMP-PP) to form thiamine monophosphate (TMP).</text>
</comment>
<keyword evidence="4 9" id="KW-0460">Magnesium</keyword>
<dbReference type="GO" id="GO:0000287">
    <property type="term" value="F:magnesium ion binding"/>
    <property type="evidence" value="ECO:0007669"/>
    <property type="project" value="UniProtKB-UniRule"/>
</dbReference>
<feature type="binding site" evidence="9">
    <location>
        <position position="251"/>
    </location>
    <ligand>
        <name>4-amino-2-methyl-5-(diphosphooxymethyl)pyrimidine</name>
        <dbReference type="ChEBI" id="CHEBI:57841"/>
    </ligand>
</feature>
<feature type="binding site" evidence="9">
    <location>
        <position position="210"/>
    </location>
    <ligand>
        <name>Mg(2+)</name>
        <dbReference type="ChEBI" id="CHEBI:18420"/>
    </ligand>
</feature>
<evidence type="ECO:0000256" key="2">
    <source>
        <dbReference type="ARBA" id="ARBA00022679"/>
    </source>
</evidence>
<protein>
    <recommendedName>
        <fullName evidence="9">Thiamine-phosphate synthase</fullName>
        <shortName evidence="9">TP synthase</shortName>
        <shortName evidence="9">TPS</shortName>
        <ecNumber evidence="9">2.5.1.3</ecNumber>
    </recommendedName>
    <alternativeName>
        <fullName evidence="9">Thiamine-phosphate pyrophosphorylase</fullName>
        <shortName evidence="9">TMP pyrophosphorylase</shortName>
        <shortName evidence="9">TMP-PPase</shortName>
    </alternativeName>
</protein>
<evidence type="ECO:0000256" key="10">
    <source>
        <dbReference type="RuleBase" id="RU003826"/>
    </source>
</evidence>